<proteinExistence type="predicted"/>
<gene>
    <name evidence="1" type="ORF">A3E89_01645</name>
</gene>
<protein>
    <submittedName>
        <fullName evidence="1">Uncharacterized protein</fullName>
    </submittedName>
</protein>
<name>A0A1F5EP80_9BACT</name>
<evidence type="ECO:0000313" key="1">
    <source>
        <dbReference type="EMBL" id="OGD69198.1"/>
    </source>
</evidence>
<accession>A0A1F5EP80</accession>
<sequence length="61" mass="7191">MKDNFFEKSLFFRRPLRTEVSLLGRIHPSNTEIILAIMKFPLNRRSQEKINIVPIDFCLGV</sequence>
<dbReference type="AlphaFoldDB" id="A0A1F5EP80"/>
<dbReference type="EMBL" id="MFAA01000013">
    <property type="protein sequence ID" value="OGD69198.1"/>
    <property type="molecule type" value="Genomic_DNA"/>
</dbReference>
<reference evidence="1 2" key="1">
    <citation type="journal article" date="2016" name="Nat. Commun.">
        <title>Thousands of microbial genomes shed light on interconnected biogeochemical processes in an aquifer system.</title>
        <authorList>
            <person name="Anantharaman K."/>
            <person name="Brown C.T."/>
            <person name="Hug L.A."/>
            <person name="Sharon I."/>
            <person name="Castelle C.J."/>
            <person name="Probst A.J."/>
            <person name="Thomas B.C."/>
            <person name="Singh A."/>
            <person name="Wilkins M.J."/>
            <person name="Karaoz U."/>
            <person name="Brodie E.L."/>
            <person name="Williams K.H."/>
            <person name="Hubbard S.S."/>
            <person name="Banfield J.F."/>
        </authorList>
    </citation>
    <scope>NUCLEOTIDE SEQUENCE [LARGE SCALE GENOMIC DNA]</scope>
</reference>
<comment type="caution">
    <text evidence="1">The sequence shown here is derived from an EMBL/GenBank/DDBJ whole genome shotgun (WGS) entry which is preliminary data.</text>
</comment>
<dbReference type="Proteomes" id="UP000185891">
    <property type="component" value="Unassembled WGS sequence"/>
</dbReference>
<evidence type="ECO:0000313" key="2">
    <source>
        <dbReference type="Proteomes" id="UP000185891"/>
    </source>
</evidence>
<organism evidence="1 2">
    <name type="scientific">Candidatus Campbellbacteria bacterium RIFCSPHIGHO2_12_FULL_35_10</name>
    <dbReference type="NCBI Taxonomy" id="1797578"/>
    <lineage>
        <taxon>Bacteria</taxon>
        <taxon>Candidatus Campbelliibacteriota</taxon>
    </lineage>
</organism>